<sequence>MKSLEVGMQVTTENQQTYRILSVINQGQQFLVQAESGHGGVQIVGLNEIVQITELHDETPDVELDRVTVVGEHYVDDIEKTLLALHVGMFVLLQREPDNEHDADAISVWTERHDRIGYVARYQNQAYAELMDQGRLLYGIVSELSREQQRVELVLWRVADEPSPVDAMRTRQQVEVHQPALAAMPSDLVRSPLGDVVITCDGRPLHYQTVPLTPWLTPGDELTVTRRYLLTPDWARVGDQSIVACQTTSGGQVVQRWQSSRENGIVLTNADSFYVVGMSAAVMTGQNDNLADDASTTTAFYRVSDVSAHARLGFVVSWTAFGDPRAQPALQAALTFPEQPVVPYLPVTASQSHATFNQQELAALLISGLPNQQGGQLLEPSVSDLTVEKIRVTVGDQAYHALSGYQRRVQLLPGSLEAVNTTLVQALIHAVIYHEIATMHYFEPTVGMVTQPIYPVQLFTTTAKDDEQTIIGCLAFYNYDTFEMQQVPLSAIANLAVIANPEHPQTSIVPQNPDWRQIFLHSWNDQDID</sequence>
<dbReference type="STRING" id="942150.IV64_GL002488"/>
<dbReference type="EMBL" id="JQCL01000057">
    <property type="protein sequence ID" value="KRO10802.1"/>
    <property type="molecule type" value="Genomic_DNA"/>
</dbReference>
<evidence type="ECO:0000256" key="2">
    <source>
        <dbReference type="ARBA" id="ARBA00022801"/>
    </source>
</evidence>
<evidence type="ECO:0000259" key="3">
    <source>
        <dbReference type="SMART" id="SM00910"/>
    </source>
</evidence>
<gene>
    <name evidence="4" type="ORF">IV64_GL002488</name>
</gene>
<dbReference type="GO" id="GO:0003677">
    <property type="term" value="F:DNA binding"/>
    <property type="evidence" value="ECO:0007669"/>
    <property type="project" value="UniProtKB-KW"/>
</dbReference>
<proteinExistence type="predicted"/>
<dbReference type="SMART" id="SM00910">
    <property type="entry name" value="HIRAN"/>
    <property type="match status" value="1"/>
</dbReference>
<dbReference type="Pfam" id="PF08797">
    <property type="entry name" value="HIRAN"/>
    <property type="match status" value="1"/>
</dbReference>
<comment type="caution">
    <text evidence="4">The sequence shown here is derived from an EMBL/GenBank/DDBJ whole genome shotgun (WGS) entry which is preliminary data.</text>
</comment>
<organism evidence="4 5">
    <name type="scientific">Lactiplantibacillus xiangfangensis</name>
    <dbReference type="NCBI Taxonomy" id="942150"/>
    <lineage>
        <taxon>Bacteria</taxon>
        <taxon>Bacillati</taxon>
        <taxon>Bacillota</taxon>
        <taxon>Bacilli</taxon>
        <taxon>Lactobacillales</taxon>
        <taxon>Lactobacillaceae</taxon>
        <taxon>Lactiplantibacillus</taxon>
    </lineage>
</organism>
<accession>A0A0R2MFC8</accession>
<keyword evidence="4" id="KW-0238">DNA-binding</keyword>
<evidence type="ECO:0000256" key="1">
    <source>
        <dbReference type="ARBA" id="ARBA00022723"/>
    </source>
</evidence>
<keyword evidence="2" id="KW-0378">Hydrolase</keyword>
<dbReference type="OrthoDB" id="1650885at2"/>
<dbReference type="AlphaFoldDB" id="A0A0R2MFC8"/>
<dbReference type="Proteomes" id="UP000051783">
    <property type="component" value="Unassembled WGS sequence"/>
</dbReference>
<name>A0A0R2MFC8_9LACO</name>
<dbReference type="PATRIC" id="fig|942150.3.peg.2596"/>
<dbReference type="InterPro" id="IPR014905">
    <property type="entry name" value="HIRAN"/>
</dbReference>
<evidence type="ECO:0000313" key="5">
    <source>
        <dbReference type="Proteomes" id="UP000051783"/>
    </source>
</evidence>
<feature type="domain" description="HIRAN" evidence="3">
    <location>
        <begin position="62"/>
        <end position="162"/>
    </location>
</feature>
<dbReference type="GO" id="GO:0016818">
    <property type="term" value="F:hydrolase activity, acting on acid anhydrides, in phosphorus-containing anhydrides"/>
    <property type="evidence" value="ECO:0007669"/>
    <property type="project" value="InterPro"/>
</dbReference>
<dbReference type="RefSeq" id="WP_057706195.1">
    <property type="nucleotide sequence ID" value="NZ_JQCL01000057.1"/>
</dbReference>
<reference evidence="4 5" key="1">
    <citation type="journal article" date="2015" name="Genome Announc.">
        <title>Expanding the biotechnology potential of lactobacilli through comparative genomics of 213 strains and associated genera.</title>
        <authorList>
            <person name="Sun Z."/>
            <person name="Harris H.M."/>
            <person name="McCann A."/>
            <person name="Guo C."/>
            <person name="Argimon S."/>
            <person name="Zhang W."/>
            <person name="Yang X."/>
            <person name="Jeffery I.B."/>
            <person name="Cooney J.C."/>
            <person name="Kagawa T.F."/>
            <person name="Liu W."/>
            <person name="Song Y."/>
            <person name="Salvetti E."/>
            <person name="Wrobel A."/>
            <person name="Rasinkangas P."/>
            <person name="Parkhill J."/>
            <person name="Rea M.C."/>
            <person name="O'Sullivan O."/>
            <person name="Ritari J."/>
            <person name="Douillard F.P."/>
            <person name="Paul Ross R."/>
            <person name="Yang R."/>
            <person name="Briner A.E."/>
            <person name="Felis G.E."/>
            <person name="de Vos W.M."/>
            <person name="Barrangou R."/>
            <person name="Klaenhammer T.R."/>
            <person name="Caufield P.W."/>
            <person name="Cui Y."/>
            <person name="Zhang H."/>
            <person name="O'Toole P.W."/>
        </authorList>
    </citation>
    <scope>NUCLEOTIDE SEQUENCE [LARGE SCALE GENOMIC DNA]</scope>
    <source>
        <strain evidence="4 5">LMG 26013</strain>
    </source>
</reference>
<keyword evidence="5" id="KW-1185">Reference proteome</keyword>
<dbReference type="Gene3D" id="3.30.70.2330">
    <property type="match status" value="1"/>
</dbReference>
<evidence type="ECO:0000313" key="4">
    <source>
        <dbReference type="EMBL" id="KRO10802.1"/>
    </source>
</evidence>
<dbReference type="GO" id="GO:0008270">
    <property type="term" value="F:zinc ion binding"/>
    <property type="evidence" value="ECO:0007669"/>
    <property type="project" value="InterPro"/>
</dbReference>
<keyword evidence="1" id="KW-0479">Metal-binding</keyword>
<protein>
    <submittedName>
        <fullName evidence="4">Dna-binding protein with hiran domain</fullName>
    </submittedName>
</protein>